<gene>
    <name evidence="2" type="ORF">GCM10010468_61680</name>
</gene>
<comment type="caution">
    <text evidence="2">The sequence shown here is derived from an EMBL/GenBank/DDBJ whole genome shotgun (WGS) entry which is preliminary data.</text>
</comment>
<protein>
    <submittedName>
        <fullName evidence="2">Uncharacterized protein</fullName>
    </submittedName>
</protein>
<evidence type="ECO:0000313" key="2">
    <source>
        <dbReference type="EMBL" id="GAA3230889.1"/>
    </source>
</evidence>
<keyword evidence="3" id="KW-1185">Reference proteome</keyword>
<feature type="region of interest" description="Disordered" evidence="1">
    <location>
        <begin position="1"/>
        <end position="31"/>
    </location>
</feature>
<feature type="compositionally biased region" description="Low complexity" evidence="1">
    <location>
        <begin position="18"/>
        <end position="31"/>
    </location>
</feature>
<dbReference type="Proteomes" id="UP001501237">
    <property type="component" value="Unassembled WGS sequence"/>
</dbReference>
<name>A0ABP6QHD2_9ACTN</name>
<proteinExistence type="predicted"/>
<evidence type="ECO:0000256" key="1">
    <source>
        <dbReference type="SAM" id="MobiDB-lite"/>
    </source>
</evidence>
<accession>A0ABP6QHD2</accession>
<organism evidence="2 3">
    <name type="scientific">Actinocorallia longicatena</name>
    <dbReference type="NCBI Taxonomy" id="111803"/>
    <lineage>
        <taxon>Bacteria</taxon>
        <taxon>Bacillati</taxon>
        <taxon>Actinomycetota</taxon>
        <taxon>Actinomycetes</taxon>
        <taxon>Streptosporangiales</taxon>
        <taxon>Thermomonosporaceae</taxon>
        <taxon>Actinocorallia</taxon>
    </lineage>
</organism>
<sequence length="104" mass="10626">MLGAMEAHTDPELVWSTAPGDPAALLDAGADPGPEEVGRLLERGPVLVRLTGTGPDALAAASIYAWLGVSAFTTAGPGELRQVLDMVATIKGQRPPAVGRRALA</sequence>
<dbReference type="EMBL" id="BAAAUV010000021">
    <property type="protein sequence ID" value="GAA3230889.1"/>
    <property type="molecule type" value="Genomic_DNA"/>
</dbReference>
<reference evidence="3" key="1">
    <citation type="journal article" date="2019" name="Int. J. Syst. Evol. Microbiol.">
        <title>The Global Catalogue of Microorganisms (GCM) 10K type strain sequencing project: providing services to taxonomists for standard genome sequencing and annotation.</title>
        <authorList>
            <consortium name="The Broad Institute Genomics Platform"/>
            <consortium name="The Broad Institute Genome Sequencing Center for Infectious Disease"/>
            <person name="Wu L."/>
            <person name="Ma J."/>
        </authorList>
    </citation>
    <scope>NUCLEOTIDE SEQUENCE [LARGE SCALE GENOMIC DNA]</scope>
    <source>
        <strain evidence="3">JCM 9377</strain>
    </source>
</reference>
<evidence type="ECO:0000313" key="3">
    <source>
        <dbReference type="Proteomes" id="UP001501237"/>
    </source>
</evidence>